<evidence type="ECO:0000313" key="2">
    <source>
        <dbReference type="EMBL" id="NEE07879.1"/>
    </source>
</evidence>
<dbReference type="AlphaFoldDB" id="A0A6G3WQS5"/>
<organism evidence="2">
    <name type="scientific">Streptomyces sp. SID7499</name>
    <dbReference type="NCBI Taxonomy" id="2706086"/>
    <lineage>
        <taxon>Bacteria</taxon>
        <taxon>Bacillati</taxon>
        <taxon>Actinomycetota</taxon>
        <taxon>Actinomycetes</taxon>
        <taxon>Kitasatosporales</taxon>
        <taxon>Streptomycetaceae</taxon>
        <taxon>Streptomyces</taxon>
    </lineage>
</organism>
<protein>
    <submittedName>
        <fullName evidence="2">OB-fold domain-containing protein</fullName>
    </submittedName>
</protein>
<dbReference type="EMBL" id="JAAGMN010001656">
    <property type="protein sequence ID" value="NEE07879.1"/>
    <property type="molecule type" value="Genomic_DNA"/>
</dbReference>
<gene>
    <name evidence="2" type="ORF">G3M58_15635</name>
</gene>
<dbReference type="InterPro" id="IPR002878">
    <property type="entry name" value="ChsH2_C"/>
</dbReference>
<feature type="non-terminal residue" evidence="2">
    <location>
        <position position="1"/>
    </location>
</feature>
<feature type="domain" description="ChsH2 C-terminal OB-fold" evidence="1">
    <location>
        <begin position="1"/>
        <end position="53"/>
    </location>
</feature>
<evidence type="ECO:0000259" key="1">
    <source>
        <dbReference type="Pfam" id="PF01796"/>
    </source>
</evidence>
<feature type="non-terminal residue" evidence="2">
    <location>
        <position position="69"/>
    </location>
</feature>
<accession>A0A6G3WQS5</accession>
<reference evidence="2" key="1">
    <citation type="submission" date="2020-01" db="EMBL/GenBank/DDBJ databases">
        <title>Insect and environment-associated Actinomycetes.</title>
        <authorList>
            <person name="Currrie C."/>
            <person name="Chevrette M."/>
            <person name="Carlson C."/>
            <person name="Stubbendieck R."/>
            <person name="Wendt-Pienkowski E."/>
        </authorList>
    </citation>
    <scope>NUCLEOTIDE SEQUENCE</scope>
    <source>
        <strain evidence="2">SID7499</strain>
    </source>
</reference>
<sequence length="69" mass="7270">SVVHRNDLPPFGSRVPYVAAVVDLAEGPRMMTEIVECAHDDLRIGMGLTVSFRGGGGAAEDGEAVAVFR</sequence>
<dbReference type="InterPro" id="IPR012340">
    <property type="entry name" value="NA-bd_OB-fold"/>
</dbReference>
<proteinExistence type="predicted"/>
<name>A0A6G3WQS5_9ACTN</name>
<comment type="caution">
    <text evidence="2">The sequence shown here is derived from an EMBL/GenBank/DDBJ whole genome shotgun (WGS) entry which is preliminary data.</text>
</comment>
<dbReference type="Pfam" id="PF01796">
    <property type="entry name" value="OB_ChsH2_C"/>
    <property type="match status" value="1"/>
</dbReference>
<dbReference type="SUPFAM" id="SSF50249">
    <property type="entry name" value="Nucleic acid-binding proteins"/>
    <property type="match status" value="1"/>
</dbReference>